<dbReference type="PANTHER" id="PTHR43415">
    <property type="entry name" value="SPERMIDINE N(1)-ACETYLTRANSFERASE"/>
    <property type="match status" value="1"/>
</dbReference>
<gene>
    <name evidence="2" type="ORF">SAMN06269250_3917</name>
</gene>
<keyword evidence="3" id="KW-1185">Reference proteome</keyword>
<dbReference type="Gene3D" id="3.40.630.30">
    <property type="match status" value="1"/>
</dbReference>
<protein>
    <recommendedName>
        <fullName evidence="1">N-acetyltransferase domain-containing protein</fullName>
    </recommendedName>
</protein>
<feature type="domain" description="N-acetyltransferase" evidence="1">
    <location>
        <begin position="3"/>
        <end position="164"/>
    </location>
</feature>
<dbReference type="InterPro" id="IPR020036">
    <property type="entry name" value="PseH"/>
</dbReference>
<dbReference type="InterPro" id="IPR016181">
    <property type="entry name" value="Acyl_CoA_acyltransferase"/>
</dbReference>
<dbReference type="Pfam" id="PF13302">
    <property type="entry name" value="Acetyltransf_3"/>
    <property type="match status" value="1"/>
</dbReference>
<dbReference type="InterPro" id="IPR000182">
    <property type="entry name" value="GNAT_dom"/>
</dbReference>
<reference evidence="3" key="1">
    <citation type="submission" date="2017-09" db="EMBL/GenBank/DDBJ databases">
        <authorList>
            <person name="Varghese N."/>
            <person name="Submissions S."/>
        </authorList>
    </citation>
    <scope>NUCLEOTIDE SEQUENCE [LARGE SCALE GENOMIC DNA]</scope>
    <source>
        <strain evidence="3">DSM 29961</strain>
    </source>
</reference>
<evidence type="ECO:0000313" key="2">
    <source>
        <dbReference type="EMBL" id="SOD92315.1"/>
    </source>
</evidence>
<dbReference type="EMBL" id="OCNH01000003">
    <property type="protein sequence ID" value="SOD92315.1"/>
    <property type="molecule type" value="Genomic_DNA"/>
</dbReference>
<dbReference type="PANTHER" id="PTHR43415:SF3">
    <property type="entry name" value="GNAT-FAMILY ACETYLTRANSFERASE"/>
    <property type="match status" value="1"/>
</dbReference>
<evidence type="ECO:0000259" key="1">
    <source>
        <dbReference type="PROSITE" id="PS51186"/>
    </source>
</evidence>
<dbReference type="NCBIfam" id="TIGR03585">
    <property type="entry name" value="PseH"/>
    <property type="match status" value="1"/>
</dbReference>
<dbReference type="AlphaFoldDB" id="A0A286G9X7"/>
<accession>A0A286G9X7</accession>
<organism evidence="2 3">
    <name type="scientific">Spirosoma fluviale</name>
    <dbReference type="NCBI Taxonomy" id="1597977"/>
    <lineage>
        <taxon>Bacteria</taxon>
        <taxon>Pseudomonadati</taxon>
        <taxon>Bacteroidota</taxon>
        <taxon>Cytophagia</taxon>
        <taxon>Cytophagales</taxon>
        <taxon>Cytophagaceae</taxon>
        <taxon>Spirosoma</taxon>
    </lineage>
</organism>
<name>A0A286G9X7_9BACT</name>
<dbReference type="GO" id="GO:0016747">
    <property type="term" value="F:acyltransferase activity, transferring groups other than amino-acyl groups"/>
    <property type="evidence" value="ECO:0007669"/>
    <property type="project" value="InterPro"/>
</dbReference>
<dbReference type="Proteomes" id="UP000219452">
    <property type="component" value="Unassembled WGS sequence"/>
</dbReference>
<evidence type="ECO:0000313" key="3">
    <source>
        <dbReference type="Proteomes" id="UP000219452"/>
    </source>
</evidence>
<sequence>MDITLTPLTENDIELVRLWRNSPEVAQYMYTSEPITAEQQQAWFSRIQQDSSSRYWVIEYNDKKIGLASLTGISQTLSSCYWAFYLGDTSIRGGGLGAKIEFNVLEYVFNELKLNKLRCEVMTFNDKVISMHEKFGFRREAYYRQHVKKDGAWQDVVGLALLKQEWDTYRAIMRTKIYGN</sequence>
<proteinExistence type="predicted"/>
<dbReference type="RefSeq" id="WP_097127607.1">
    <property type="nucleotide sequence ID" value="NZ_OCNH01000003.1"/>
</dbReference>
<dbReference type="SUPFAM" id="SSF55729">
    <property type="entry name" value="Acyl-CoA N-acyltransferases (Nat)"/>
    <property type="match status" value="1"/>
</dbReference>
<dbReference type="OrthoDB" id="9799096at2"/>
<dbReference type="PROSITE" id="PS51186">
    <property type="entry name" value="GNAT"/>
    <property type="match status" value="1"/>
</dbReference>